<dbReference type="EMBL" id="KB454506">
    <property type="protein sequence ID" value="EME29693.1"/>
    <property type="molecule type" value="Genomic_DNA"/>
</dbReference>
<dbReference type="GeneID" id="17088471"/>
<gene>
    <name evidence="2" type="ORF">Gasu_29150</name>
</gene>
<evidence type="ECO:0000313" key="3">
    <source>
        <dbReference type="Proteomes" id="UP000030680"/>
    </source>
</evidence>
<reference evidence="3" key="1">
    <citation type="journal article" date="2013" name="Science">
        <title>Gene transfer from bacteria and archaea facilitated evolution of an extremophilic eukaryote.</title>
        <authorList>
            <person name="Schonknecht G."/>
            <person name="Chen W.H."/>
            <person name="Ternes C.M."/>
            <person name="Barbier G.G."/>
            <person name="Shrestha R.P."/>
            <person name="Stanke M."/>
            <person name="Brautigam A."/>
            <person name="Baker B.J."/>
            <person name="Banfield J.F."/>
            <person name="Garavito R.M."/>
            <person name="Carr K."/>
            <person name="Wilkerson C."/>
            <person name="Rensing S.A."/>
            <person name="Gagneul D."/>
            <person name="Dickenson N.E."/>
            <person name="Oesterhelt C."/>
            <person name="Lercher M.J."/>
            <person name="Weber A.P."/>
        </authorList>
    </citation>
    <scope>NUCLEOTIDE SEQUENCE [LARGE SCALE GENOMIC DNA]</scope>
    <source>
        <strain evidence="3">074W</strain>
    </source>
</reference>
<proteinExistence type="predicted"/>
<keyword evidence="3" id="KW-1185">Reference proteome</keyword>
<dbReference type="AlphaFoldDB" id="M2Y190"/>
<keyword evidence="1" id="KW-0175">Coiled coil</keyword>
<dbReference type="OrthoDB" id="10355800at2759"/>
<dbReference type="Gramene" id="EME29693">
    <property type="protein sequence ID" value="EME29693"/>
    <property type="gene ID" value="Gasu_29150"/>
</dbReference>
<sequence>MQGLQQFQAAAEERKLQGREATLDQIIKENQSLKQLISRNEQQMSAIQSELVQLRTQTAAHQHKLDNQPPQANTEWQQSNYDIAGNRLEKQVKQLKELFHSFQSSPVIDSKELFQSLDQLVQQVKKKPASTQDPSQCIAQLFYGQQALSALVSVHNLWLTSIQVCGAWNIIL</sequence>
<organism evidence="2 3">
    <name type="scientific">Galdieria sulphuraria</name>
    <name type="common">Red alga</name>
    <dbReference type="NCBI Taxonomy" id="130081"/>
    <lineage>
        <taxon>Eukaryota</taxon>
        <taxon>Rhodophyta</taxon>
        <taxon>Bangiophyceae</taxon>
        <taxon>Galdieriales</taxon>
        <taxon>Galdieriaceae</taxon>
        <taxon>Galdieria</taxon>
    </lineage>
</organism>
<evidence type="ECO:0000313" key="2">
    <source>
        <dbReference type="EMBL" id="EME29693.1"/>
    </source>
</evidence>
<name>M2Y190_GALSU</name>
<accession>M2Y190</accession>
<dbReference type="KEGG" id="gsl:Gasu_29150"/>
<evidence type="ECO:0000256" key="1">
    <source>
        <dbReference type="SAM" id="Coils"/>
    </source>
</evidence>
<dbReference type="Proteomes" id="UP000030680">
    <property type="component" value="Unassembled WGS sequence"/>
</dbReference>
<protein>
    <submittedName>
        <fullName evidence="2">Uncharacterized protein</fullName>
    </submittedName>
</protein>
<dbReference type="RefSeq" id="XP_005706213.1">
    <property type="nucleotide sequence ID" value="XM_005706156.1"/>
</dbReference>
<feature type="coiled-coil region" evidence="1">
    <location>
        <begin position="23"/>
        <end position="57"/>
    </location>
</feature>